<reference evidence="6 7" key="1">
    <citation type="submission" date="2019-12" db="EMBL/GenBank/DDBJ databases">
        <title>Mucilaginibacter sp. HME9299 genome sequencing and assembly.</title>
        <authorList>
            <person name="Kang H."/>
            <person name="Kim H."/>
            <person name="Joh K."/>
        </authorList>
    </citation>
    <scope>NUCLEOTIDE SEQUENCE [LARGE SCALE GENOMIC DNA]</scope>
    <source>
        <strain evidence="6 7">HME9299</strain>
    </source>
</reference>
<feature type="domain" description="ABC transporter" evidence="5">
    <location>
        <begin position="315"/>
        <end position="566"/>
    </location>
</feature>
<keyword evidence="2" id="KW-0813">Transport</keyword>
<dbReference type="InterPro" id="IPR050319">
    <property type="entry name" value="ABC_transp_ATP-bind"/>
</dbReference>
<dbReference type="InterPro" id="IPR013563">
    <property type="entry name" value="Oligopep_ABC_C"/>
</dbReference>
<dbReference type="NCBIfam" id="NF008453">
    <property type="entry name" value="PRK11308.1"/>
    <property type="match status" value="2"/>
</dbReference>
<dbReference type="SUPFAM" id="SSF52540">
    <property type="entry name" value="P-loop containing nucleoside triphosphate hydrolases"/>
    <property type="match status" value="2"/>
</dbReference>
<proteinExistence type="inferred from homology"/>
<dbReference type="PANTHER" id="PTHR43776:SF7">
    <property type="entry name" value="D,D-DIPEPTIDE TRANSPORT ATP-BINDING PROTEIN DDPF-RELATED"/>
    <property type="match status" value="1"/>
</dbReference>
<comment type="caution">
    <text evidence="6">The sequence shown here is derived from an EMBL/GenBank/DDBJ whole genome shotgun (WGS) entry which is preliminary data.</text>
</comment>
<dbReference type="InterPro" id="IPR017871">
    <property type="entry name" value="ABC_transporter-like_CS"/>
</dbReference>
<dbReference type="Gene3D" id="3.40.50.300">
    <property type="entry name" value="P-loop containing nucleotide triphosphate hydrolases"/>
    <property type="match status" value="2"/>
</dbReference>
<dbReference type="InterPro" id="IPR003593">
    <property type="entry name" value="AAA+_ATPase"/>
</dbReference>
<dbReference type="GO" id="GO:0016887">
    <property type="term" value="F:ATP hydrolysis activity"/>
    <property type="evidence" value="ECO:0007669"/>
    <property type="project" value="InterPro"/>
</dbReference>
<keyword evidence="4 6" id="KW-0067">ATP-binding</keyword>
<dbReference type="GO" id="GO:0005524">
    <property type="term" value="F:ATP binding"/>
    <property type="evidence" value="ECO:0007669"/>
    <property type="project" value="UniProtKB-KW"/>
</dbReference>
<evidence type="ECO:0000313" key="6">
    <source>
        <dbReference type="EMBL" id="MVN91915.1"/>
    </source>
</evidence>
<evidence type="ECO:0000256" key="1">
    <source>
        <dbReference type="ARBA" id="ARBA00005417"/>
    </source>
</evidence>
<dbReference type="PANTHER" id="PTHR43776">
    <property type="entry name" value="TRANSPORT ATP-BINDING PROTEIN"/>
    <property type="match status" value="1"/>
</dbReference>
<keyword evidence="7" id="KW-1185">Reference proteome</keyword>
<dbReference type="Proteomes" id="UP000434850">
    <property type="component" value="Unassembled WGS sequence"/>
</dbReference>
<evidence type="ECO:0000259" key="5">
    <source>
        <dbReference type="PROSITE" id="PS50893"/>
    </source>
</evidence>
<dbReference type="Pfam" id="PF00005">
    <property type="entry name" value="ABC_tran"/>
    <property type="match status" value="2"/>
</dbReference>
<dbReference type="GO" id="GO:0015833">
    <property type="term" value="P:peptide transport"/>
    <property type="evidence" value="ECO:0007669"/>
    <property type="project" value="InterPro"/>
</dbReference>
<dbReference type="PROSITE" id="PS50893">
    <property type="entry name" value="ABC_TRANSPORTER_2"/>
    <property type="match status" value="2"/>
</dbReference>
<accession>A0A6I4I9N9</accession>
<dbReference type="NCBIfam" id="NF007739">
    <property type="entry name" value="PRK10419.1"/>
    <property type="match status" value="2"/>
</dbReference>
<evidence type="ECO:0000256" key="2">
    <source>
        <dbReference type="ARBA" id="ARBA00022448"/>
    </source>
</evidence>
<keyword evidence="3" id="KW-0547">Nucleotide-binding</keyword>
<dbReference type="OrthoDB" id="9782239at2"/>
<evidence type="ECO:0000313" key="7">
    <source>
        <dbReference type="Proteomes" id="UP000434850"/>
    </source>
</evidence>
<evidence type="ECO:0000256" key="3">
    <source>
        <dbReference type="ARBA" id="ARBA00022741"/>
    </source>
</evidence>
<dbReference type="EMBL" id="WQLA01000004">
    <property type="protein sequence ID" value="MVN91915.1"/>
    <property type="molecule type" value="Genomic_DNA"/>
</dbReference>
<dbReference type="GO" id="GO:0055085">
    <property type="term" value="P:transmembrane transport"/>
    <property type="evidence" value="ECO:0007669"/>
    <property type="project" value="UniProtKB-ARBA"/>
</dbReference>
<dbReference type="Pfam" id="PF08352">
    <property type="entry name" value="oligo_HPY"/>
    <property type="match status" value="2"/>
</dbReference>
<name>A0A6I4I9N9_9SPHI</name>
<dbReference type="RefSeq" id="WP_157542231.1">
    <property type="nucleotide sequence ID" value="NZ_WQLA01000004.1"/>
</dbReference>
<dbReference type="AlphaFoldDB" id="A0A6I4I9N9"/>
<gene>
    <name evidence="6" type="ORF">GO816_12325</name>
</gene>
<evidence type="ECO:0000256" key="4">
    <source>
        <dbReference type="ARBA" id="ARBA00022840"/>
    </source>
</evidence>
<dbReference type="FunFam" id="3.40.50.300:FF:000016">
    <property type="entry name" value="Oligopeptide ABC transporter ATP-binding component"/>
    <property type="match status" value="2"/>
</dbReference>
<dbReference type="CDD" id="cd03257">
    <property type="entry name" value="ABC_NikE_OppD_transporters"/>
    <property type="match status" value="2"/>
</dbReference>
<protein>
    <submittedName>
        <fullName evidence="6">Dipeptide ABC transporter ATP-binding protein</fullName>
    </submittedName>
</protein>
<feature type="domain" description="ABC transporter" evidence="5">
    <location>
        <begin position="2"/>
        <end position="252"/>
    </location>
</feature>
<sequence>MLQINDLHISFNTANGLFEAVKGISFSIKKGETLGIVGESGSGKSVTSLAIMRLLNEEQSNITGSILFDGVELSKLSEQEMRKIRGNRIAMIFQEPMTSLNPVLKCGIQVTEAIKLHRKLSRSDADNEAVKLFNEVQLPRAESIFDSYPHQLSGGQRQRVMIAMALSCNPELLIADEPTTALDVTVQKTIIDLLLKIQAERNMALLFISHDLGVVSRVADKVLVMYKGQVVEQGIARQVFQHPQHPYTQGLLACRPTVNRQLKTLPVISDFLKVERDGSLTSTGLNIASLERQLAVDTKVAEHHKKTLFNQEPILKVTNLCTWFPVKSGWFSSKKEYIKAVNNVTFDVYPGETLGLVGESGSGKTTLGRSILRLIEPTSGQVNYKGTDIRTLSADALRKMRRQIQIIFQDPYSSLNPRQTIGQILTEPMQVHGLHQDNALRKQKALELLERVDLAAEHFNRYPHEFSGGQRQRVVIARALALQPEFIICDESVSALDVSVQAQVLNLLKQLQRDLGLTYIFISHDLSVIKHISDRIMVINKGRIEEIADAEELYQNPKTPYTQKLIASIPQISI</sequence>
<dbReference type="InterPro" id="IPR027417">
    <property type="entry name" value="P-loop_NTPase"/>
</dbReference>
<organism evidence="6 7">
    <name type="scientific">Mucilaginibacter aquatilis</name>
    <dbReference type="NCBI Taxonomy" id="1517760"/>
    <lineage>
        <taxon>Bacteria</taxon>
        <taxon>Pseudomonadati</taxon>
        <taxon>Bacteroidota</taxon>
        <taxon>Sphingobacteriia</taxon>
        <taxon>Sphingobacteriales</taxon>
        <taxon>Sphingobacteriaceae</taxon>
        <taxon>Mucilaginibacter</taxon>
    </lineage>
</organism>
<dbReference type="SMART" id="SM00382">
    <property type="entry name" value="AAA"/>
    <property type="match status" value="2"/>
</dbReference>
<dbReference type="InterPro" id="IPR003439">
    <property type="entry name" value="ABC_transporter-like_ATP-bd"/>
</dbReference>
<dbReference type="PROSITE" id="PS00211">
    <property type="entry name" value="ABC_TRANSPORTER_1"/>
    <property type="match status" value="2"/>
</dbReference>
<comment type="similarity">
    <text evidence="1">Belongs to the ABC transporter superfamily.</text>
</comment>